<evidence type="ECO:0000313" key="1">
    <source>
        <dbReference type="EMBL" id="RUO44560.1"/>
    </source>
</evidence>
<dbReference type="SUPFAM" id="SSF75169">
    <property type="entry name" value="DsrEFH-like"/>
    <property type="match status" value="1"/>
</dbReference>
<dbReference type="Gene3D" id="3.40.1260.10">
    <property type="entry name" value="DsrEFH-like"/>
    <property type="match status" value="1"/>
</dbReference>
<gene>
    <name evidence="1" type="ORF">CWE23_00525</name>
</gene>
<reference evidence="2" key="1">
    <citation type="journal article" date="2018" name="Front. Microbiol.">
        <title>Genome-Based Analysis Reveals the Taxonomy and Diversity of the Family Idiomarinaceae.</title>
        <authorList>
            <person name="Liu Y."/>
            <person name="Lai Q."/>
            <person name="Shao Z."/>
        </authorList>
    </citation>
    <scope>NUCLEOTIDE SEQUENCE [LARGE SCALE GENOMIC DNA]</scope>
    <source>
        <strain evidence="2">SN-14</strain>
    </source>
</reference>
<dbReference type="InterPro" id="IPR027396">
    <property type="entry name" value="DsrEFH-like"/>
</dbReference>
<accession>A0AA94EEY7</accession>
<dbReference type="AlphaFoldDB" id="A0AA94EEY7"/>
<name>A0AA94EEY7_9GAMM</name>
<comment type="caution">
    <text evidence="1">The sequence shown here is derived from an EMBL/GenBank/DDBJ whole genome shotgun (WGS) entry which is preliminary data.</text>
</comment>
<proteinExistence type="predicted"/>
<organism evidence="1 2">
    <name type="scientific">Idiomarina aquatica</name>
    <dbReference type="NCBI Taxonomy" id="1327752"/>
    <lineage>
        <taxon>Bacteria</taxon>
        <taxon>Pseudomonadati</taxon>
        <taxon>Pseudomonadota</taxon>
        <taxon>Gammaproteobacteria</taxon>
        <taxon>Alteromonadales</taxon>
        <taxon>Idiomarinaceae</taxon>
        <taxon>Idiomarina</taxon>
    </lineage>
</organism>
<dbReference type="Proteomes" id="UP000286680">
    <property type="component" value="Unassembled WGS sequence"/>
</dbReference>
<keyword evidence="2" id="KW-1185">Reference proteome</keyword>
<sequence>MMSKRTAILQTRADGDTATEALDVALALASLDQPVQLILTAAACAALQTGPVKRYGMLELLDAEPILLCCDDPAVATELDVEHLSPAQLRAHLSTFDEVLQFS</sequence>
<evidence type="ECO:0000313" key="2">
    <source>
        <dbReference type="Proteomes" id="UP000286680"/>
    </source>
</evidence>
<dbReference type="EMBL" id="PIPS01000001">
    <property type="protein sequence ID" value="RUO44560.1"/>
    <property type="molecule type" value="Genomic_DNA"/>
</dbReference>
<protein>
    <recommendedName>
        <fullName evidence="3">tRNA 2-thiouridine synthesizing protein C</fullName>
    </recommendedName>
</protein>
<evidence type="ECO:0008006" key="3">
    <source>
        <dbReference type="Google" id="ProtNLM"/>
    </source>
</evidence>